<evidence type="ECO:0000256" key="1">
    <source>
        <dbReference type="SAM" id="Phobius"/>
    </source>
</evidence>
<evidence type="ECO:0000313" key="3">
    <source>
        <dbReference type="EMBL" id="REC47046.1"/>
    </source>
</evidence>
<keyword evidence="1" id="KW-0472">Membrane</keyword>
<proteinExistence type="predicted"/>
<dbReference type="GO" id="GO:0016747">
    <property type="term" value="F:acyltransferase activity, transferring groups other than amino-acyl groups"/>
    <property type="evidence" value="ECO:0007669"/>
    <property type="project" value="InterPro"/>
</dbReference>
<dbReference type="EMBL" id="QNVV01000010">
    <property type="protein sequence ID" value="REC47046.1"/>
    <property type="molecule type" value="Genomic_DNA"/>
</dbReference>
<sequence length="189" mass="22269">MYKATYKDRETAVDILYRAFINILIPNSINFVVNKSGSREKRLKALMYYQFDMALHDGSVFISDDSKGCILYLEDRRFSFKKLWLEIQLVIHCIGIKRIPDVMAREKLIKAHHPKENFVHLWLMGVLPEAQGMGIGTALLRETMKKYAEELIYVETTTPENLEFYKKNGFNIFHETHELDYPLYFLSYV</sequence>
<dbReference type="CDD" id="cd04301">
    <property type="entry name" value="NAT_SF"/>
    <property type="match status" value="1"/>
</dbReference>
<keyword evidence="1" id="KW-1133">Transmembrane helix</keyword>
<keyword evidence="3" id="KW-0808">Transferase</keyword>
<protein>
    <submittedName>
        <fullName evidence="3">GNAT family N-acetyltransferase</fullName>
    </submittedName>
</protein>
<dbReference type="OrthoDB" id="5319888at2"/>
<dbReference type="InterPro" id="IPR000182">
    <property type="entry name" value="GNAT_dom"/>
</dbReference>
<keyword evidence="4" id="KW-1185">Reference proteome</keyword>
<dbReference type="AlphaFoldDB" id="A0A3D9B1A5"/>
<dbReference type="RefSeq" id="WP_115928641.1">
    <property type="nucleotide sequence ID" value="NZ_QNVV01000010.1"/>
</dbReference>
<dbReference type="PANTHER" id="PTHR42791:SF1">
    <property type="entry name" value="N-ACETYLTRANSFERASE DOMAIN-CONTAINING PROTEIN"/>
    <property type="match status" value="1"/>
</dbReference>
<dbReference type="SUPFAM" id="SSF55729">
    <property type="entry name" value="Acyl-CoA N-acyltransferases (Nat)"/>
    <property type="match status" value="1"/>
</dbReference>
<dbReference type="PANTHER" id="PTHR42791">
    <property type="entry name" value="GNAT FAMILY ACETYLTRANSFERASE"/>
    <property type="match status" value="1"/>
</dbReference>
<dbReference type="PROSITE" id="PS51186">
    <property type="entry name" value="GNAT"/>
    <property type="match status" value="1"/>
</dbReference>
<evidence type="ECO:0000259" key="2">
    <source>
        <dbReference type="PROSITE" id="PS51186"/>
    </source>
</evidence>
<comment type="caution">
    <text evidence="3">The sequence shown here is derived from an EMBL/GenBank/DDBJ whole genome shotgun (WGS) entry which is preliminary data.</text>
</comment>
<dbReference type="Proteomes" id="UP000256257">
    <property type="component" value="Unassembled WGS sequence"/>
</dbReference>
<dbReference type="Pfam" id="PF13508">
    <property type="entry name" value="Acetyltransf_7"/>
    <property type="match status" value="1"/>
</dbReference>
<dbReference type="Gene3D" id="3.40.630.30">
    <property type="match status" value="1"/>
</dbReference>
<dbReference type="InterPro" id="IPR052523">
    <property type="entry name" value="Trichothecene_AcTrans"/>
</dbReference>
<gene>
    <name evidence="3" type="ORF">DRF67_12590</name>
</gene>
<name>A0A3D9B1A5_9FLAO</name>
<feature type="domain" description="N-acetyltransferase" evidence="2">
    <location>
        <begin position="46"/>
        <end position="189"/>
    </location>
</feature>
<dbReference type="InterPro" id="IPR016181">
    <property type="entry name" value="Acyl_CoA_acyltransferase"/>
</dbReference>
<reference evidence="3 4" key="1">
    <citation type="submission" date="2018-06" db="EMBL/GenBank/DDBJ databases">
        <title>Novel Chryseobacterium species.</title>
        <authorList>
            <person name="Newman J."/>
            <person name="Hugo C."/>
            <person name="Oosthuizen L."/>
            <person name="Charimba G."/>
        </authorList>
    </citation>
    <scope>NUCLEOTIDE SEQUENCE [LARGE SCALE GENOMIC DNA]</scope>
    <source>
        <strain evidence="3 4">7_F195</strain>
    </source>
</reference>
<evidence type="ECO:0000313" key="4">
    <source>
        <dbReference type="Proteomes" id="UP000256257"/>
    </source>
</evidence>
<keyword evidence="1" id="KW-0812">Transmembrane</keyword>
<organism evidence="3 4">
    <name type="scientific">Chryseobacterium pennipullorum</name>
    <dbReference type="NCBI Taxonomy" id="2258963"/>
    <lineage>
        <taxon>Bacteria</taxon>
        <taxon>Pseudomonadati</taxon>
        <taxon>Bacteroidota</taxon>
        <taxon>Flavobacteriia</taxon>
        <taxon>Flavobacteriales</taxon>
        <taxon>Weeksellaceae</taxon>
        <taxon>Chryseobacterium group</taxon>
        <taxon>Chryseobacterium</taxon>
    </lineage>
</organism>
<accession>A0A3D9B1A5</accession>
<feature type="transmembrane region" description="Helical" evidence="1">
    <location>
        <begin position="15"/>
        <end position="33"/>
    </location>
</feature>